<keyword evidence="3" id="KW-1185">Reference proteome</keyword>
<feature type="chain" id="PRO_5040354220" evidence="1">
    <location>
        <begin position="24"/>
        <end position="117"/>
    </location>
</feature>
<proteinExistence type="predicted"/>
<reference evidence="2" key="1">
    <citation type="journal article" date="2023" name="Genome Biol. Evol.">
        <title>Long-read-based Genome Assembly of Drosophila gunungcola Reveals Fewer Chemosensory Genes in Flower-breeding Species.</title>
        <authorList>
            <person name="Negi A."/>
            <person name="Liao B.Y."/>
            <person name="Yeh S.D."/>
        </authorList>
    </citation>
    <scope>NUCLEOTIDE SEQUENCE</scope>
    <source>
        <strain evidence="2">Sukarami</strain>
    </source>
</reference>
<protein>
    <submittedName>
        <fullName evidence="2">Uncharacterized protein</fullName>
    </submittedName>
</protein>
<feature type="signal peptide" evidence="1">
    <location>
        <begin position="1"/>
        <end position="23"/>
    </location>
</feature>
<dbReference type="AlphaFoldDB" id="A0A9P9Z0Y0"/>
<evidence type="ECO:0000313" key="3">
    <source>
        <dbReference type="Proteomes" id="UP001059596"/>
    </source>
</evidence>
<dbReference type="OrthoDB" id="7834249at2759"/>
<evidence type="ECO:0000256" key="1">
    <source>
        <dbReference type="SAM" id="SignalP"/>
    </source>
</evidence>
<evidence type="ECO:0000313" key="2">
    <source>
        <dbReference type="EMBL" id="KAI8046765.1"/>
    </source>
</evidence>
<name>A0A9P9Z0Y0_9MUSC</name>
<comment type="caution">
    <text evidence="2">The sequence shown here is derived from an EMBL/GenBank/DDBJ whole genome shotgun (WGS) entry which is preliminary data.</text>
</comment>
<dbReference type="Proteomes" id="UP001059596">
    <property type="component" value="Chromosome 3R"/>
</dbReference>
<sequence>MSSRIILVCILVFSIYFFDLTRAIGEGYPLKISHPDGSYFRQESVIPDAEGNPQVEGEVRQIFSEPHSGTFTHLYKTGSKEFRVQYSFEKSSMSKLAKNDTFSIKRLGVNALKSTAG</sequence>
<gene>
    <name evidence="2" type="ORF">M5D96_002978</name>
</gene>
<dbReference type="EMBL" id="JAMKOV010000001">
    <property type="protein sequence ID" value="KAI8046765.1"/>
    <property type="molecule type" value="Genomic_DNA"/>
</dbReference>
<organism evidence="2 3">
    <name type="scientific">Drosophila gunungcola</name>
    <name type="common">fruit fly</name>
    <dbReference type="NCBI Taxonomy" id="103775"/>
    <lineage>
        <taxon>Eukaryota</taxon>
        <taxon>Metazoa</taxon>
        <taxon>Ecdysozoa</taxon>
        <taxon>Arthropoda</taxon>
        <taxon>Hexapoda</taxon>
        <taxon>Insecta</taxon>
        <taxon>Pterygota</taxon>
        <taxon>Neoptera</taxon>
        <taxon>Endopterygota</taxon>
        <taxon>Diptera</taxon>
        <taxon>Brachycera</taxon>
        <taxon>Muscomorpha</taxon>
        <taxon>Ephydroidea</taxon>
        <taxon>Drosophilidae</taxon>
        <taxon>Drosophila</taxon>
        <taxon>Sophophora</taxon>
    </lineage>
</organism>
<keyword evidence="1" id="KW-0732">Signal</keyword>
<accession>A0A9P9Z0Y0</accession>